<keyword evidence="3" id="KW-1185">Reference proteome</keyword>
<feature type="compositionally biased region" description="Pro residues" evidence="1">
    <location>
        <begin position="190"/>
        <end position="214"/>
    </location>
</feature>
<organism evidence="2 3">
    <name type="scientific">Cladonia borealis</name>
    <dbReference type="NCBI Taxonomy" id="184061"/>
    <lineage>
        <taxon>Eukaryota</taxon>
        <taxon>Fungi</taxon>
        <taxon>Dikarya</taxon>
        <taxon>Ascomycota</taxon>
        <taxon>Pezizomycotina</taxon>
        <taxon>Lecanoromycetes</taxon>
        <taxon>OSLEUM clade</taxon>
        <taxon>Lecanoromycetidae</taxon>
        <taxon>Lecanorales</taxon>
        <taxon>Lecanorineae</taxon>
        <taxon>Cladoniaceae</taxon>
        <taxon>Cladonia</taxon>
    </lineage>
</organism>
<proteinExistence type="predicted"/>
<protein>
    <submittedName>
        <fullName evidence="2">Uncharacterized protein</fullName>
    </submittedName>
</protein>
<evidence type="ECO:0000256" key="1">
    <source>
        <dbReference type="SAM" id="MobiDB-lite"/>
    </source>
</evidence>
<name>A0AA39V912_9LECA</name>
<feature type="compositionally biased region" description="Low complexity" evidence="1">
    <location>
        <begin position="18"/>
        <end position="34"/>
    </location>
</feature>
<dbReference type="Proteomes" id="UP001166286">
    <property type="component" value="Unassembled WGS sequence"/>
</dbReference>
<feature type="region of interest" description="Disordered" evidence="1">
    <location>
        <begin position="151"/>
        <end position="228"/>
    </location>
</feature>
<dbReference type="AlphaFoldDB" id="A0AA39V912"/>
<evidence type="ECO:0000313" key="2">
    <source>
        <dbReference type="EMBL" id="KAK0514140.1"/>
    </source>
</evidence>
<evidence type="ECO:0000313" key="3">
    <source>
        <dbReference type="Proteomes" id="UP001166286"/>
    </source>
</evidence>
<comment type="caution">
    <text evidence="2">The sequence shown here is derived from an EMBL/GenBank/DDBJ whole genome shotgun (WGS) entry which is preliminary data.</text>
</comment>
<dbReference type="EMBL" id="JAFEKC020000006">
    <property type="protein sequence ID" value="KAK0514140.1"/>
    <property type="molecule type" value="Genomic_DNA"/>
</dbReference>
<sequence length="417" mass="45700">MSAGFDGASSIRVPLDETTNVSVSTPSSPTSATAKTGPVPRRKPAHQDLNAHLDSSESYPSPHSSIYEASLVHLSSVEELKQKGREHDVPAHTTDDGPASWENIVVDASGNLVPASFLQSPTTKNAHIPHELYPITERSSLATLKASLRLQGQASTSTLRPHSPGLNGKKRKSFSLSNLPPTPERRSSLPPSPLPIPARPHLPPPERVPTPPGLPTFGKPEAINYRLPPPKTRFRDFFRSASIVAEQEYHRQTAGLPRGVVMRGENGVMVWGKFTPIVSGHHPPQRQVHRLFRAPNPADLTEPEVPEELEQASDGRGHTARARNGGNGAIPASENIPQRGLHWEPFKKYHEKKRKWVQNIFWFLFCCGCFCCLDEGPPPESPSSGIACRSVTENNVQPPSMRPRLTVPLPMNDLLGR</sequence>
<feature type="compositionally biased region" description="Basic and acidic residues" evidence="1">
    <location>
        <begin position="82"/>
        <end position="95"/>
    </location>
</feature>
<feature type="compositionally biased region" description="Basic and acidic residues" evidence="1">
    <location>
        <begin position="45"/>
        <end position="55"/>
    </location>
</feature>
<feature type="region of interest" description="Disordered" evidence="1">
    <location>
        <begin position="82"/>
        <end position="101"/>
    </location>
</feature>
<feature type="compositionally biased region" description="Polar residues" evidence="1">
    <location>
        <begin position="151"/>
        <end position="160"/>
    </location>
</feature>
<gene>
    <name evidence="2" type="ORF">JMJ35_003862</name>
</gene>
<feature type="region of interest" description="Disordered" evidence="1">
    <location>
        <begin position="1"/>
        <end position="64"/>
    </location>
</feature>
<reference evidence="2" key="1">
    <citation type="submission" date="2023-03" db="EMBL/GenBank/DDBJ databases">
        <title>Complete genome of Cladonia borealis.</title>
        <authorList>
            <person name="Park H."/>
        </authorList>
    </citation>
    <scope>NUCLEOTIDE SEQUENCE</scope>
    <source>
        <strain evidence="2">ANT050790</strain>
    </source>
</reference>
<accession>A0AA39V912</accession>
<feature type="region of interest" description="Disordered" evidence="1">
    <location>
        <begin position="311"/>
        <end position="335"/>
    </location>
</feature>